<organism evidence="1 2">
    <name type="scientific">Candidatus Avoscillospira avistercoris</name>
    <dbReference type="NCBI Taxonomy" id="2840707"/>
    <lineage>
        <taxon>Bacteria</taxon>
        <taxon>Bacillati</taxon>
        <taxon>Bacillota</taxon>
        <taxon>Clostridia</taxon>
        <taxon>Eubacteriales</taxon>
        <taxon>Oscillospiraceae</taxon>
        <taxon>Oscillospiraceae incertae sedis</taxon>
        <taxon>Candidatus Avoscillospira</taxon>
    </lineage>
</organism>
<gene>
    <name evidence="1" type="ORF">IAA83_08375</name>
</gene>
<reference evidence="1" key="2">
    <citation type="journal article" date="2021" name="PeerJ">
        <title>Extensive microbial diversity within the chicken gut microbiome revealed by metagenomics and culture.</title>
        <authorList>
            <person name="Gilroy R."/>
            <person name="Ravi A."/>
            <person name="Getino M."/>
            <person name="Pursley I."/>
            <person name="Horton D.L."/>
            <person name="Alikhan N.F."/>
            <person name="Baker D."/>
            <person name="Gharbi K."/>
            <person name="Hall N."/>
            <person name="Watson M."/>
            <person name="Adriaenssens E.M."/>
            <person name="Foster-Nyarko E."/>
            <person name="Jarju S."/>
            <person name="Secka A."/>
            <person name="Antonio M."/>
            <person name="Oren A."/>
            <person name="Chaudhuri R.R."/>
            <person name="La Ragione R."/>
            <person name="Hildebrand F."/>
            <person name="Pallen M.J."/>
        </authorList>
    </citation>
    <scope>NUCLEOTIDE SEQUENCE</scope>
    <source>
        <strain evidence="1">ChiBcec16-1751</strain>
    </source>
</reference>
<name>A0A9D1FAW1_9FIRM</name>
<accession>A0A9D1FAW1</accession>
<proteinExistence type="predicted"/>
<evidence type="ECO:0000313" key="2">
    <source>
        <dbReference type="Proteomes" id="UP000886741"/>
    </source>
</evidence>
<dbReference type="EMBL" id="DVJJ01000126">
    <property type="protein sequence ID" value="HIS65370.1"/>
    <property type="molecule type" value="Genomic_DNA"/>
</dbReference>
<dbReference type="Proteomes" id="UP000886741">
    <property type="component" value="Unassembled WGS sequence"/>
</dbReference>
<dbReference type="AlphaFoldDB" id="A0A9D1FAW1"/>
<protein>
    <submittedName>
        <fullName evidence="1">Uncharacterized protein</fullName>
    </submittedName>
</protein>
<reference evidence="1" key="1">
    <citation type="submission" date="2020-10" db="EMBL/GenBank/DDBJ databases">
        <authorList>
            <person name="Gilroy R."/>
        </authorList>
    </citation>
    <scope>NUCLEOTIDE SEQUENCE</scope>
    <source>
        <strain evidence="1">ChiBcec16-1751</strain>
    </source>
</reference>
<evidence type="ECO:0000313" key="1">
    <source>
        <dbReference type="EMBL" id="HIS65370.1"/>
    </source>
</evidence>
<sequence>MSIYETIQQQAKTLGPWLRETRRARRGYFARCDGRPEALPLDSAIFLKKSSKTFIFWVLCKSVAWAGGS</sequence>
<comment type="caution">
    <text evidence="1">The sequence shown here is derived from an EMBL/GenBank/DDBJ whole genome shotgun (WGS) entry which is preliminary data.</text>
</comment>